<dbReference type="PROSITE" id="PS01081">
    <property type="entry name" value="HTH_TETR_1"/>
    <property type="match status" value="1"/>
</dbReference>
<keyword evidence="2 4" id="KW-0238">DNA-binding</keyword>
<evidence type="ECO:0000256" key="1">
    <source>
        <dbReference type="ARBA" id="ARBA00023015"/>
    </source>
</evidence>
<dbReference type="GO" id="GO:0003700">
    <property type="term" value="F:DNA-binding transcription factor activity"/>
    <property type="evidence" value="ECO:0007669"/>
    <property type="project" value="TreeGrafter"/>
</dbReference>
<name>A0A1I5J2F2_9PSEU</name>
<dbReference type="GO" id="GO:0000976">
    <property type="term" value="F:transcription cis-regulatory region binding"/>
    <property type="evidence" value="ECO:0007669"/>
    <property type="project" value="TreeGrafter"/>
</dbReference>
<dbReference type="STRING" id="112413.SAMN05421854_102878"/>
<dbReference type="SUPFAM" id="SSF46689">
    <property type="entry name" value="Homeodomain-like"/>
    <property type="match status" value="1"/>
</dbReference>
<dbReference type="InterPro" id="IPR009057">
    <property type="entry name" value="Homeodomain-like_sf"/>
</dbReference>
<feature type="domain" description="HTH tetR-type" evidence="5">
    <location>
        <begin position="6"/>
        <end position="66"/>
    </location>
</feature>
<dbReference type="InterPro" id="IPR050109">
    <property type="entry name" value="HTH-type_TetR-like_transc_reg"/>
</dbReference>
<dbReference type="PANTHER" id="PTHR30055">
    <property type="entry name" value="HTH-TYPE TRANSCRIPTIONAL REGULATOR RUTR"/>
    <property type="match status" value="1"/>
</dbReference>
<feature type="DNA-binding region" description="H-T-H motif" evidence="4">
    <location>
        <begin position="29"/>
        <end position="48"/>
    </location>
</feature>
<dbReference type="Gene3D" id="1.10.357.10">
    <property type="entry name" value="Tetracycline Repressor, domain 2"/>
    <property type="match status" value="1"/>
</dbReference>
<evidence type="ECO:0000256" key="2">
    <source>
        <dbReference type="ARBA" id="ARBA00023125"/>
    </source>
</evidence>
<proteinExistence type="predicted"/>
<protein>
    <submittedName>
        <fullName evidence="6">DNA-binding transcriptional regulator, AcrR family</fullName>
    </submittedName>
</protein>
<evidence type="ECO:0000313" key="7">
    <source>
        <dbReference type="Proteomes" id="UP000199137"/>
    </source>
</evidence>
<dbReference type="InterPro" id="IPR023772">
    <property type="entry name" value="DNA-bd_HTH_TetR-type_CS"/>
</dbReference>
<keyword evidence="3" id="KW-0804">Transcription</keyword>
<dbReference type="InterPro" id="IPR001647">
    <property type="entry name" value="HTH_TetR"/>
</dbReference>
<gene>
    <name evidence="6" type="ORF">SAMN05421854_102878</name>
</gene>
<organism evidence="6 7">
    <name type="scientific">Amycolatopsis rubida</name>
    <dbReference type="NCBI Taxonomy" id="112413"/>
    <lineage>
        <taxon>Bacteria</taxon>
        <taxon>Bacillati</taxon>
        <taxon>Actinomycetota</taxon>
        <taxon>Actinomycetes</taxon>
        <taxon>Pseudonocardiales</taxon>
        <taxon>Pseudonocardiaceae</taxon>
        <taxon>Amycolatopsis</taxon>
    </lineage>
</organism>
<dbReference type="EMBL" id="FOWC01000002">
    <property type="protein sequence ID" value="SFO66978.1"/>
    <property type="molecule type" value="Genomic_DNA"/>
</dbReference>
<dbReference type="PRINTS" id="PR00455">
    <property type="entry name" value="HTHTETR"/>
</dbReference>
<dbReference type="OrthoDB" id="4746440at2"/>
<dbReference type="PROSITE" id="PS50977">
    <property type="entry name" value="HTH_TETR_2"/>
    <property type="match status" value="1"/>
</dbReference>
<sequence>MGRWEPNARQRLERAALDLFTERGYDQTTVAEIAEHAGLTKRTFFRYFADKREVLFGGQEELTRLFSEGIAGTPAGATPLEAVGGALDAVAAVFTSERLAQARARQPVVAANSELLERELLKRTKMVQAIHDALAARGVSEPTARVAAELGCLAFGTTFHRWIDTSNQREFGALADEALTELRTATAALD</sequence>
<dbReference type="Proteomes" id="UP000199137">
    <property type="component" value="Unassembled WGS sequence"/>
</dbReference>
<dbReference type="RefSeq" id="WP_093573268.1">
    <property type="nucleotide sequence ID" value="NZ_FOWC01000002.1"/>
</dbReference>
<dbReference type="AlphaFoldDB" id="A0A1I5J2F2"/>
<evidence type="ECO:0000256" key="4">
    <source>
        <dbReference type="PROSITE-ProRule" id="PRU00335"/>
    </source>
</evidence>
<accession>A0A1I5J2F2</accession>
<reference evidence="6 7" key="1">
    <citation type="submission" date="2016-10" db="EMBL/GenBank/DDBJ databases">
        <authorList>
            <person name="de Groot N.N."/>
        </authorList>
    </citation>
    <scope>NUCLEOTIDE SEQUENCE [LARGE SCALE GENOMIC DNA]</scope>
    <source>
        <strain evidence="6 7">DSM 44637</strain>
    </source>
</reference>
<evidence type="ECO:0000259" key="5">
    <source>
        <dbReference type="PROSITE" id="PS50977"/>
    </source>
</evidence>
<dbReference type="PANTHER" id="PTHR30055:SF238">
    <property type="entry name" value="MYCOFACTOCIN BIOSYNTHESIS TRANSCRIPTIONAL REGULATOR MFTR-RELATED"/>
    <property type="match status" value="1"/>
</dbReference>
<dbReference type="Pfam" id="PF00440">
    <property type="entry name" value="TetR_N"/>
    <property type="match status" value="1"/>
</dbReference>
<evidence type="ECO:0000256" key="3">
    <source>
        <dbReference type="ARBA" id="ARBA00023163"/>
    </source>
</evidence>
<keyword evidence="1" id="KW-0805">Transcription regulation</keyword>
<evidence type="ECO:0000313" key="6">
    <source>
        <dbReference type="EMBL" id="SFO66978.1"/>
    </source>
</evidence>